<evidence type="ECO:0000256" key="1">
    <source>
        <dbReference type="SAM" id="SignalP"/>
    </source>
</evidence>
<dbReference type="EMBL" id="FRBL01000001">
    <property type="protein sequence ID" value="SHK75544.1"/>
    <property type="molecule type" value="Genomic_DNA"/>
</dbReference>
<name>A0A1M6V2A0_9BACT</name>
<evidence type="ECO:0008006" key="4">
    <source>
        <dbReference type="Google" id="ProtNLM"/>
    </source>
</evidence>
<protein>
    <recommendedName>
        <fullName evidence="4">YD repeat-containing protein</fullName>
    </recommendedName>
</protein>
<reference evidence="2 3" key="1">
    <citation type="submission" date="2016-11" db="EMBL/GenBank/DDBJ databases">
        <authorList>
            <person name="Jaros S."/>
            <person name="Januszkiewicz K."/>
            <person name="Wedrychowicz H."/>
        </authorList>
    </citation>
    <scope>NUCLEOTIDE SEQUENCE [LARGE SCALE GENOMIC DNA]</scope>
    <source>
        <strain evidence="2 3">DSM 27406</strain>
    </source>
</reference>
<proteinExistence type="predicted"/>
<evidence type="ECO:0000313" key="2">
    <source>
        <dbReference type="EMBL" id="SHK75544.1"/>
    </source>
</evidence>
<sequence>MRFYALVCAMAALLGLAACSSKNETISPGIPPAAKDQRITFYEVFAGNDTIRFNHARMTYDAQGRILTLDDGYGITTYTYTNDIISSLYKIPVGDGRFYQFATTSYINKITGTTDSLIATNWIGEAAPYLKTLTKHTYNSQNGLVESVTYDMLRNNLYLKTDKIIRDPLNRPITVISGNYVSHYIFEDEPYVGQAFIYFPNQGVTTANHCYLATDLTITDTLGAVWSKWKYETTRNAAGLITEIKTHTLNASGVVQDTTRYSYQYASN</sequence>
<keyword evidence="1" id="KW-0732">Signal</keyword>
<dbReference type="Proteomes" id="UP000184420">
    <property type="component" value="Unassembled WGS sequence"/>
</dbReference>
<feature type="signal peptide" evidence="1">
    <location>
        <begin position="1"/>
        <end position="20"/>
    </location>
</feature>
<gene>
    <name evidence="2" type="ORF">SAMN05444266_10136</name>
</gene>
<dbReference type="AlphaFoldDB" id="A0A1M6V2A0"/>
<organism evidence="2 3">
    <name type="scientific">Chitinophaga jiangningensis</name>
    <dbReference type="NCBI Taxonomy" id="1419482"/>
    <lineage>
        <taxon>Bacteria</taxon>
        <taxon>Pseudomonadati</taxon>
        <taxon>Bacteroidota</taxon>
        <taxon>Chitinophagia</taxon>
        <taxon>Chitinophagales</taxon>
        <taxon>Chitinophagaceae</taxon>
        <taxon>Chitinophaga</taxon>
    </lineage>
</organism>
<keyword evidence="3" id="KW-1185">Reference proteome</keyword>
<dbReference type="PROSITE" id="PS51257">
    <property type="entry name" value="PROKAR_LIPOPROTEIN"/>
    <property type="match status" value="1"/>
</dbReference>
<evidence type="ECO:0000313" key="3">
    <source>
        <dbReference type="Proteomes" id="UP000184420"/>
    </source>
</evidence>
<accession>A0A1M6V2A0</accession>
<feature type="chain" id="PRO_5012229471" description="YD repeat-containing protein" evidence="1">
    <location>
        <begin position="21"/>
        <end position="268"/>
    </location>
</feature>